<comment type="caution">
    <text evidence="1">The sequence shown here is derived from an EMBL/GenBank/DDBJ whole genome shotgun (WGS) entry which is preliminary data.</text>
</comment>
<evidence type="ECO:0000313" key="2">
    <source>
        <dbReference type="Proteomes" id="UP000826195"/>
    </source>
</evidence>
<evidence type="ECO:0000313" key="1">
    <source>
        <dbReference type="EMBL" id="KAH0534421.1"/>
    </source>
</evidence>
<dbReference type="EMBL" id="JAHXZJ010002982">
    <property type="protein sequence ID" value="KAH0534421.1"/>
    <property type="molecule type" value="Genomic_DNA"/>
</dbReference>
<organism evidence="1 2">
    <name type="scientific">Cotesia glomerata</name>
    <name type="common">Lepidopteran parasitic wasp</name>
    <name type="synonym">Apanteles glomeratus</name>
    <dbReference type="NCBI Taxonomy" id="32391"/>
    <lineage>
        <taxon>Eukaryota</taxon>
        <taxon>Metazoa</taxon>
        <taxon>Ecdysozoa</taxon>
        <taxon>Arthropoda</taxon>
        <taxon>Hexapoda</taxon>
        <taxon>Insecta</taxon>
        <taxon>Pterygota</taxon>
        <taxon>Neoptera</taxon>
        <taxon>Endopterygota</taxon>
        <taxon>Hymenoptera</taxon>
        <taxon>Apocrita</taxon>
        <taxon>Ichneumonoidea</taxon>
        <taxon>Braconidae</taxon>
        <taxon>Microgastrinae</taxon>
        <taxon>Cotesia</taxon>
    </lineage>
</organism>
<name>A0AAV7HV93_COTGL</name>
<keyword evidence="2" id="KW-1185">Reference proteome</keyword>
<proteinExistence type="predicted"/>
<gene>
    <name evidence="1" type="ORF">KQX54_003693</name>
</gene>
<dbReference type="AlphaFoldDB" id="A0AAV7HV93"/>
<dbReference type="Proteomes" id="UP000826195">
    <property type="component" value="Unassembled WGS sequence"/>
</dbReference>
<protein>
    <submittedName>
        <fullName evidence="1">Uncharacterized protein</fullName>
    </submittedName>
</protein>
<accession>A0AAV7HV93</accession>
<reference evidence="1 2" key="1">
    <citation type="journal article" date="2021" name="J. Hered.">
        <title>A chromosome-level genome assembly of the parasitoid wasp, Cotesia glomerata (Hymenoptera: Braconidae).</title>
        <authorList>
            <person name="Pinto B.J."/>
            <person name="Weis J.J."/>
            <person name="Gamble T."/>
            <person name="Ode P.J."/>
            <person name="Paul R."/>
            <person name="Zaspel J.M."/>
        </authorList>
    </citation>
    <scope>NUCLEOTIDE SEQUENCE [LARGE SCALE GENOMIC DNA]</scope>
    <source>
        <strain evidence="1">CgM1</strain>
    </source>
</reference>
<sequence length="120" mass="13665">MVERMRGAELQLKMSQRTFTTYPLQESFSNVRYVGYVGLGFNSTTWIKARLVDEHQHAQHTKYSLRVFSNDDVDVYVGERQQSATSRGFPSAYDWGSLSARRIVYLSDESTKGSAVEPST</sequence>